<organism evidence="6 7">
    <name type="scientific">Microbacterium oleivorans</name>
    <dbReference type="NCBI Taxonomy" id="273677"/>
    <lineage>
        <taxon>Bacteria</taxon>
        <taxon>Bacillati</taxon>
        <taxon>Actinomycetota</taxon>
        <taxon>Actinomycetes</taxon>
        <taxon>Micrococcales</taxon>
        <taxon>Microbacteriaceae</taxon>
        <taxon>Microbacterium</taxon>
    </lineage>
</organism>
<dbReference type="InterPro" id="IPR003593">
    <property type="entry name" value="AAA+_ATPase"/>
</dbReference>
<protein>
    <submittedName>
        <fullName evidence="6">Heme ABC exporter ATP-binding protein CcmA</fullName>
    </submittedName>
</protein>
<sequence>MVLVVDAEIGYSRGVVLHRARFHVAPGEALLVRGPNGVGKSTLLSTIAGVRRPLRGSVNVRGSRATASAAKRSIGYVTDPPHLFEELSPGEHLELARSLWAAAKVPSNGADLSGRILDRTPDLPAAMLSLGQRKRVGIALGLLHAPPLWVLDEPFNGLDASSVDVLRGLMIGHLARGGAVVCATHDEKALEAIEPRVLDLGIAAATRISGTTP</sequence>
<dbReference type="GO" id="GO:0017004">
    <property type="term" value="P:cytochrome complex assembly"/>
    <property type="evidence" value="ECO:0007669"/>
    <property type="project" value="UniProtKB-KW"/>
</dbReference>
<dbReference type="GO" id="GO:0005524">
    <property type="term" value="F:ATP binding"/>
    <property type="evidence" value="ECO:0007669"/>
    <property type="project" value="UniProtKB-KW"/>
</dbReference>
<dbReference type="Proteomes" id="UP000509638">
    <property type="component" value="Chromosome"/>
</dbReference>
<feature type="domain" description="ABC transporter" evidence="5">
    <location>
        <begin position="2"/>
        <end position="212"/>
    </location>
</feature>
<keyword evidence="4 6" id="KW-0067">ATP-binding</keyword>
<dbReference type="RefSeq" id="WP_178010987.1">
    <property type="nucleotide sequence ID" value="NZ_CP058316.1"/>
</dbReference>
<keyword evidence="3" id="KW-0201">Cytochrome c-type biogenesis</keyword>
<evidence type="ECO:0000313" key="7">
    <source>
        <dbReference type="Proteomes" id="UP000509638"/>
    </source>
</evidence>
<name>A0A7D5IP02_9MICO</name>
<dbReference type="NCBIfam" id="TIGR01189">
    <property type="entry name" value="ccmA"/>
    <property type="match status" value="1"/>
</dbReference>
<keyword evidence="1" id="KW-0813">Transport</keyword>
<dbReference type="InterPro" id="IPR003439">
    <property type="entry name" value="ABC_transporter-like_ATP-bd"/>
</dbReference>
<dbReference type="SUPFAM" id="SSF52540">
    <property type="entry name" value="P-loop containing nucleoside triphosphate hydrolases"/>
    <property type="match status" value="1"/>
</dbReference>
<dbReference type="InterPro" id="IPR017871">
    <property type="entry name" value="ABC_transporter-like_CS"/>
</dbReference>
<reference evidence="6 7" key="1">
    <citation type="submission" date="2020-06" db="EMBL/GenBank/DDBJ databases">
        <authorList>
            <person name="Jo H."/>
        </authorList>
    </citation>
    <scope>NUCLEOTIDE SEQUENCE [LARGE SCALE GENOMIC DNA]</scope>
    <source>
        <strain evidence="6 7">I46</strain>
    </source>
</reference>
<dbReference type="SMART" id="SM00382">
    <property type="entry name" value="AAA"/>
    <property type="match status" value="1"/>
</dbReference>
<dbReference type="PROSITE" id="PS50893">
    <property type="entry name" value="ABC_TRANSPORTER_2"/>
    <property type="match status" value="1"/>
</dbReference>
<evidence type="ECO:0000256" key="3">
    <source>
        <dbReference type="ARBA" id="ARBA00022748"/>
    </source>
</evidence>
<dbReference type="PANTHER" id="PTHR42939:SF1">
    <property type="entry name" value="ABC TRANSPORTER ATP-BINDING PROTEIN ALBC-RELATED"/>
    <property type="match status" value="1"/>
</dbReference>
<proteinExistence type="predicted"/>
<evidence type="ECO:0000313" key="6">
    <source>
        <dbReference type="EMBL" id="QLD11219.1"/>
    </source>
</evidence>
<dbReference type="AlphaFoldDB" id="A0A7D5IP02"/>
<dbReference type="InterPro" id="IPR027417">
    <property type="entry name" value="P-loop_NTPase"/>
</dbReference>
<evidence type="ECO:0000256" key="2">
    <source>
        <dbReference type="ARBA" id="ARBA00022741"/>
    </source>
</evidence>
<evidence type="ECO:0000256" key="4">
    <source>
        <dbReference type="ARBA" id="ARBA00022840"/>
    </source>
</evidence>
<evidence type="ECO:0000256" key="1">
    <source>
        <dbReference type="ARBA" id="ARBA00022448"/>
    </source>
</evidence>
<dbReference type="InterPro" id="IPR005895">
    <property type="entry name" value="ABC_transptr_haem_export_CcmA"/>
</dbReference>
<dbReference type="PROSITE" id="PS00211">
    <property type="entry name" value="ABC_TRANSPORTER_1"/>
    <property type="match status" value="1"/>
</dbReference>
<dbReference type="Gene3D" id="3.40.50.300">
    <property type="entry name" value="P-loop containing nucleotide triphosphate hydrolases"/>
    <property type="match status" value="1"/>
</dbReference>
<dbReference type="GO" id="GO:0022857">
    <property type="term" value="F:transmembrane transporter activity"/>
    <property type="evidence" value="ECO:0007669"/>
    <property type="project" value="InterPro"/>
</dbReference>
<accession>A0A7D5IP02</accession>
<dbReference type="PANTHER" id="PTHR42939">
    <property type="entry name" value="ABC TRANSPORTER ATP-BINDING PROTEIN ALBC-RELATED"/>
    <property type="match status" value="1"/>
</dbReference>
<dbReference type="InterPro" id="IPR051782">
    <property type="entry name" value="ABC_Transporter_VariousFunc"/>
</dbReference>
<dbReference type="GO" id="GO:0016887">
    <property type="term" value="F:ATP hydrolysis activity"/>
    <property type="evidence" value="ECO:0007669"/>
    <property type="project" value="InterPro"/>
</dbReference>
<gene>
    <name evidence="6" type="primary">ccmA</name>
    <name evidence="6" type="ORF">HW566_05180</name>
</gene>
<keyword evidence="2" id="KW-0547">Nucleotide-binding</keyword>
<dbReference type="EMBL" id="CP058316">
    <property type="protein sequence ID" value="QLD11219.1"/>
    <property type="molecule type" value="Genomic_DNA"/>
</dbReference>
<evidence type="ECO:0000259" key="5">
    <source>
        <dbReference type="PROSITE" id="PS50893"/>
    </source>
</evidence>
<dbReference type="Pfam" id="PF00005">
    <property type="entry name" value="ABC_tran"/>
    <property type="match status" value="1"/>
</dbReference>